<dbReference type="KEGG" id="nan:AArc1_0420"/>
<dbReference type="Pfam" id="PF18545">
    <property type="entry name" value="HalOD1"/>
    <property type="match status" value="1"/>
</dbReference>
<dbReference type="GeneID" id="37637240"/>
<evidence type="ECO:0000259" key="2">
    <source>
        <dbReference type="Pfam" id="PF18545"/>
    </source>
</evidence>
<name>A0A346PB69_9EURY</name>
<reference evidence="4" key="1">
    <citation type="submission" date="2017-10" db="EMBL/GenBank/DDBJ databases">
        <title>Phenotypic and genomic properties of facultatively anaerobic sulfur-reducing natronoarchaea from hypersaline soda lakes.</title>
        <authorList>
            <person name="Sorokin D.Y."/>
            <person name="Kublanov I.V."/>
            <person name="Roman P."/>
            <person name="Sinninghe Damste J.S."/>
            <person name="Golyshin P.N."/>
            <person name="Rojo D."/>
            <person name="Ciordia S."/>
            <person name="Mena Md.C."/>
            <person name="Ferrer M."/>
            <person name="Messina E."/>
            <person name="Smedile F."/>
            <person name="La Spada G."/>
            <person name="La Cono V."/>
            <person name="Yakimov M.M."/>
        </authorList>
    </citation>
    <scope>NUCLEOTIDE SEQUENCE [LARGE SCALE GENOMIC DNA]</scope>
    <source>
        <strain evidence="4">AArc1</strain>
    </source>
</reference>
<dbReference type="InterPro" id="IPR040624">
    <property type="entry name" value="HalOD1"/>
</dbReference>
<sequence length="104" mass="11183">MHGHPTSPPPSQPRAIYRAVHDPDGPATLSTTVVHALADCTGLDPTDGRLSLYDAIDPDALDALFRPKYDGTPRTGGHLSFVVEDHYVTVTADGEITVEPPVRR</sequence>
<gene>
    <name evidence="3" type="ORF">AArc1_0420</name>
</gene>
<organism evidence="3 4">
    <name type="scientific">Natrarchaeobaculum sulfurireducens</name>
    <dbReference type="NCBI Taxonomy" id="2044521"/>
    <lineage>
        <taxon>Archaea</taxon>
        <taxon>Methanobacteriati</taxon>
        <taxon>Methanobacteriota</taxon>
        <taxon>Stenosarchaea group</taxon>
        <taxon>Halobacteria</taxon>
        <taxon>Halobacteriales</taxon>
        <taxon>Natrialbaceae</taxon>
        <taxon>Natrarchaeobaculum</taxon>
    </lineage>
</organism>
<proteinExistence type="predicted"/>
<dbReference type="EMBL" id="CP024047">
    <property type="protein sequence ID" value="AXR76764.1"/>
    <property type="molecule type" value="Genomic_DNA"/>
</dbReference>
<evidence type="ECO:0000313" key="4">
    <source>
        <dbReference type="Proteomes" id="UP000258707"/>
    </source>
</evidence>
<dbReference type="Proteomes" id="UP000258707">
    <property type="component" value="Chromosome"/>
</dbReference>
<evidence type="ECO:0000256" key="1">
    <source>
        <dbReference type="SAM" id="MobiDB-lite"/>
    </source>
</evidence>
<protein>
    <recommendedName>
        <fullName evidence="2">Halobacterial output domain-containing protein</fullName>
    </recommendedName>
</protein>
<evidence type="ECO:0000313" key="3">
    <source>
        <dbReference type="EMBL" id="AXR76764.1"/>
    </source>
</evidence>
<dbReference type="AlphaFoldDB" id="A0A346PB69"/>
<feature type="region of interest" description="Disordered" evidence="1">
    <location>
        <begin position="1"/>
        <end position="24"/>
    </location>
</feature>
<dbReference type="RefSeq" id="WP_117362879.1">
    <property type="nucleotide sequence ID" value="NZ_CP024047.1"/>
</dbReference>
<accession>A0A346PB69</accession>
<feature type="domain" description="Halobacterial output" evidence="2">
    <location>
        <begin position="28"/>
        <end position="100"/>
    </location>
</feature>
<feature type="compositionally biased region" description="Pro residues" evidence="1">
    <location>
        <begin position="1"/>
        <end position="12"/>
    </location>
</feature>